<dbReference type="GO" id="GO:0032580">
    <property type="term" value="C:Golgi cisterna membrane"/>
    <property type="evidence" value="ECO:0007669"/>
    <property type="project" value="UniProtKB-SubCell"/>
</dbReference>
<dbReference type="Pfam" id="PF17039">
    <property type="entry name" value="Glyco_tran_10_N"/>
    <property type="match status" value="1"/>
</dbReference>
<keyword evidence="5 12" id="KW-0808">Transferase</keyword>
<comment type="similarity">
    <text evidence="3 12">Belongs to the glycosyltransferase 10 family.</text>
</comment>
<evidence type="ECO:0000313" key="16">
    <source>
        <dbReference type="Proteomes" id="UP000492821"/>
    </source>
</evidence>
<proteinExistence type="inferred from homology"/>
<keyword evidence="9 12" id="KW-0333">Golgi apparatus</keyword>
<evidence type="ECO:0000259" key="15">
    <source>
        <dbReference type="Pfam" id="PF17039"/>
    </source>
</evidence>
<evidence type="ECO:0000256" key="2">
    <source>
        <dbReference type="ARBA" id="ARBA00004922"/>
    </source>
</evidence>
<evidence type="ECO:0000256" key="7">
    <source>
        <dbReference type="ARBA" id="ARBA00022968"/>
    </source>
</evidence>
<evidence type="ECO:0000256" key="11">
    <source>
        <dbReference type="ARBA" id="ARBA00023180"/>
    </source>
</evidence>
<dbReference type="WBParaSite" id="Pan_g10047.t1">
    <property type="protein sequence ID" value="Pan_g10047.t1"/>
    <property type="gene ID" value="Pan_g10047"/>
</dbReference>
<comment type="pathway">
    <text evidence="2">Protein modification; protein glycosylation.</text>
</comment>
<keyword evidence="7" id="KW-0735">Signal-anchor</keyword>
<evidence type="ECO:0000259" key="14">
    <source>
        <dbReference type="Pfam" id="PF00852"/>
    </source>
</evidence>
<accession>A0A7E4UM14</accession>
<dbReference type="InterPro" id="IPR031481">
    <property type="entry name" value="Glyco_tran_10_N"/>
</dbReference>
<reference evidence="17" key="2">
    <citation type="submission" date="2020-10" db="UniProtKB">
        <authorList>
            <consortium name="WormBaseParasite"/>
        </authorList>
    </citation>
    <scope>IDENTIFICATION</scope>
</reference>
<reference evidence="16" key="1">
    <citation type="journal article" date="2013" name="Genetics">
        <title>The draft genome and transcriptome of Panagrellus redivivus are shaped by the harsh demands of a free-living lifestyle.</title>
        <authorList>
            <person name="Srinivasan J."/>
            <person name="Dillman A.R."/>
            <person name="Macchietto M.G."/>
            <person name="Heikkinen L."/>
            <person name="Lakso M."/>
            <person name="Fracchia K.M."/>
            <person name="Antoshechkin I."/>
            <person name="Mortazavi A."/>
            <person name="Wong G."/>
            <person name="Sternberg P.W."/>
        </authorList>
    </citation>
    <scope>NUCLEOTIDE SEQUENCE [LARGE SCALE GENOMIC DNA]</scope>
    <source>
        <strain evidence="16">MT8872</strain>
    </source>
</reference>
<evidence type="ECO:0000256" key="10">
    <source>
        <dbReference type="ARBA" id="ARBA00023136"/>
    </source>
</evidence>
<keyword evidence="6 12" id="KW-0812">Transmembrane</keyword>
<evidence type="ECO:0000313" key="17">
    <source>
        <dbReference type="WBParaSite" id="Pan_g10047.t1"/>
    </source>
</evidence>
<feature type="domain" description="Fucosyltransferase C-terminal" evidence="14">
    <location>
        <begin position="219"/>
        <end position="396"/>
    </location>
</feature>
<feature type="chain" id="PRO_5029016499" description="Fucosyltransferase" evidence="13">
    <location>
        <begin position="24"/>
        <end position="409"/>
    </location>
</feature>
<evidence type="ECO:0000256" key="1">
    <source>
        <dbReference type="ARBA" id="ARBA00004447"/>
    </source>
</evidence>
<dbReference type="InterPro" id="IPR001503">
    <property type="entry name" value="Glyco_trans_10"/>
</dbReference>
<keyword evidence="4 12" id="KW-0328">Glycosyltransferase</keyword>
<keyword evidence="13" id="KW-0732">Signal</keyword>
<evidence type="ECO:0000256" key="8">
    <source>
        <dbReference type="ARBA" id="ARBA00022989"/>
    </source>
</evidence>
<evidence type="ECO:0000256" key="5">
    <source>
        <dbReference type="ARBA" id="ARBA00022679"/>
    </source>
</evidence>
<feature type="signal peptide" evidence="13">
    <location>
        <begin position="1"/>
        <end position="23"/>
    </location>
</feature>
<dbReference type="SUPFAM" id="SSF53756">
    <property type="entry name" value="UDP-Glycosyltransferase/glycogen phosphorylase"/>
    <property type="match status" value="1"/>
</dbReference>
<dbReference type="InterPro" id="IPR055270">
    <property type="entry name" value="Glyco_tran_10_C"/>
</dbReference>
<keyword evidence="10" id="KW-0472">Membrane</keyword>
<dbReference type="Pfam" id="PF00852">
    <property type="entry name" value="Glyco_transf_10"/>
    <property type="match status" value="1"/>
</dbReference>
<dbReference type="PANTHER" id="PTHR48438">
    <property type="entry name" value="ALPHA-(1,3)-FUCOSYLTRANSFERASE C-RELATED"/>
    <property type="match status" value="1"/>
</dbReference>
<keyword evidence="16" id="KW-1185">Reference proteome</keyword>
<evidence type="ECO:0000256" key="9">
    <source>
        <dbReference type="ARBA" id="ARBA00023034"/>
    </source>
</evidence>
<comment type="subcellular location">
    <subcellularLocation>
        <location evidence="1 12">Golgi apparatus</location>
        <location evidence="1 12">Golgi stack membrane</location>
        <topology evidence="1 12">Single-pass type II membrane protein</topology>
    </subcellularLocation>
</comment>
<keyword evidence="8" id="KW-1133">Transmembrane helix</keyword>
<name>A0A7E4UM14_PANRE</name>
<dbReference type="FunFam" id="3.40.50.11660:FF:000002">
    <property type="entry name" value="Alpha-(1,3)-fucosyltransferase"/>
    <property type="match status" value="1"/>
</dbReference>
<evidence type="ECO:0000256" key="6">
    <source>
        <dbReference type="ARBA" id="ARBA00022692"/>
    </source>
</evidence>
<dbReference type="PANTHER" id="PTHR48438:SF1">
    <property type="entry name" value="ALPHA-(1,3)-FUCOSYLTRANSFERASE C-RELATED"/>
    <property type="match status" value="1"/>
</dbReference>
<evidence type="ECO:0000256" key="4">
    <source>
        <dbReference type="ARBA" id="ARBA00022676"/>
    </source>
</evidence>
<protein>
    <recommendedName>
        <fullName evidence="12">Fucosyltransferase</fullName>
        <ecNumber evidence="12">2.4.1.-</ecNumber>
    </recommendedName>
</protein>
<dbReference type="AlphaFoldDB" id="A0A7E4UM14"/>
<dbReference type="EC" id="2.4.1.-" evidence="12"/>
<dbReference type="UniPathway" id="UPA00378"/>
<feature type="domain" description="Fucosyltransferase N-terminal" evidence="15">
    <location>
        <begin position="92"/>
        <end position="195"/>
    </location>
</feature>
<dbReference type="Gene3D" id="3.40.50.11660">
    <property type="entry name" value="Glycosyl transferase family 10, C-terminal domain"/>
    <property type="match status" value="1"/>
</dbReference>
<keyword evidence="11" id="KW-0325">Glycoprotein</keyword>
<evidence type="ECO:0000256" key="12">
    <source>
        <dbReference type="RuleBase" id="RU003832"/>
    </source>
</evidence>
<evidence type="ECO:0000256" key="3">
    <source>
        <dbReference type="ARBA" id="ARBA00008919"/>
    </source>
</evidence>
<sequence length="409" mass="47063">MFHPSSAARLIITFVAICLFATAVLHSSSNRNPAVFVDKLLSSGYSDDSNSNPKSANIPNELPNKLKHNFEIDFVYDPLANFSYIPTPADAPLLLGWNKYASRSVFNNLDTVKRICPLKCRYTEDKRKEAEASVVVFHLGVDGIDKFPKPRMNKTTIFLNLESPAHRPVPKTFPSDYFNFTMTYRLDSDFVLPYGHLEELEGPDDSDRWSVENVDAAIKKKKLTALIFVSHCETESKRENVIKELSTYINVTNYGRCSKKKCPRNTDCEMDEIKNHYFYLAFENSICIDYITEKFFRFRNLIVPIVLDRSIFRGAHAALNPYFIAVSDFTSIQALAEHLQFLIDTPAEYRKYFSWTDLYKKNFQGAFPPESTCIMCELAWRTKLGHRHSFKGIHSWWNDNQCKVVLNSS</sequence>
<dbReference type="InterPro" id="IPR038577">
    <property type="entry name" value="GT10-like_C_sf"/>
</dbReference>
<evidence type="ECO:0000256" key="13">
    <source>
        <dbReference type="SAM" id="SignalP"/>
    </source>
</evidence>
<organism evidence="16 17">
    <name type="scientific">Panagrellus redivivus</name>
    <name type="common">Microworm</name>
    <dbReference type="NCBI Taxonomy" id="6233"/>
    <lineage>
        <taxon>Eukaryota</taxon>
        <taxon>Metazoa</taxon>
        <taxon>Ecdysozoa</taxon>
        <taxon>Nematoda</taxon>
        <taxon>Chromadorea</taxon>
        <taxon>Rhabditida</taxon>
        <taxon>Tylenchina</taxon>
        <taxon>Panagrolaimomorpha</taxon>
        <taxon>Panagrolaimoidea</taxon>
        <taxon>Panagrolaimidae</taxon>
        <taxon>Panagrellus</taxon>
    </lineage>
</organism>
<dbReference type="Proteomes" id="UP000492821">
    <property type="component" value="Unassembled WGS sequence"/>
</dbReference>
<dbReference type="GO" id="GO:0008417">
    <property type="term" value="F:fucosyltransferase activity"/>
    <property type="evidence" value="ECO:0007669"/>
    <property type="project" value="InterPro"/>
</dbReference>